<keyword evidence="1" id="KW-0540">Nuclease</keyword>
<dbReference type="RefSeq" id="WP_320005205.1">
    <property type="nucleotide sequence ID" value="NZ_JAUHJS010000008.1"/>
</dbReference>
<dbReference type="GO" id="GO:0004519">
    <property type="term" value="F:endonuclease activity"/>
    <property type="evidence" value="ECO:0007669"/>
    <property type="project" value="UniProtKB-KW"/>
</dbReference>
<dbReference type="Proteomes" id="UP001168552">
    <property type="component" value="Unassembled WGS sequence"/>
</dbReference>
<sequence length="282" mass="32306">MDKRNPIPSDVKRRLRQESGFGCCKCGKPIIEYHHIIPYTKIDPHFRVEDMMCLCPYCHHEATVGAMNLEEQRKLKNHPLNIRNKKAEGFLKVNQNSLVITLGDNQFITDNSIISIDNNNLISIKINSEGQLELSLKLYNKENKLILEIVENEWKSGDYLPWDIESSFQWLIIRNKKYDISIEINAKQIPLILTGKLWYNNHEIKISPNGIFFNAKKSSGQISNLCFVGSNLELDTNLGTFSICPHPIYNKHSMVPGVLENRISTGLQKFKEIITTHNSGLA</sequence>
<keyword evidence="1" id="KW-0255">Endonuclease</keyword>
<keyword evidence="1" id="KW-0378">Hydrolase</keyword>
<dbReference type="CDD" id="cd00085">
    <property type="entry name" value="HNHc"/>
    <property type="match status" value="1"/>
</dbReference>
<gene>
    <name evidence="1" type="ORF">QWY31_14240</name>
</gene>
<comment type="caution">
    <text evidence="1">The sequence shown here is derived from an EMBL/GenBank/DDBJ whole genome shotgun (WGS) entry which is preliminary data.</text>
</comment>
<dbReference type="EMBL" id="JAUHJS010000008">
    <property type="protein sequence ID" value="MDN4166666.1"/>
    <property type="molecule type" value="Genomic_DNA"/>
</dbReference>
<proteinExistence type="predicted"/>
<dbReference type="InterPro" id="IPR003615">
    <property type="entry name" value="HNH_nuc"/>
</dbReference>
<evidence type="ECO:0000313" key="2">
    <source>
        <dbReference type="Proteomes" id="UP001168552"/>
    </source>
</evidence>
<protein>
    <submittedName>
        <fullName evidence="1">HNH endonuclease signature motif containing protein</fullName>
    </submittedName>
</protein>
<name>A0ABT8F866_9BACT</name>
<evidence type="ECO:0000313" key="1">
    <source>
        <dbReference type="EMBL" id="MDN4166666.1"/>
    </source>
</evidence>
<keyword evidence="2" id="KW-1185">Reference proteome</keyword>
<reference evidence="1" key="1">
    <citation type="submission" date="2023-06" db="EMBL/GenBank/DDBJ databases">
        <title>Cytophagales bacterium Strain LB-30, isolated from soil.</title>
        <authorList>
            <person name="Liu B."/>
        </authorList>
    </citation>
    <scope>NUCLEOTIDE SEQUENCE</scope>
    <source>
        <strain evidence="1">LB-30</strain>
    </source>
</reference>
<accession>A0ABT8F866</accession>
<organism evidence="1 2">
    <name type="scientific">Shiella aurantiaca</name>
    <dbReference type="NCBI Taxonomy" id="3058365"/>
    <lineage>
        <taxon>Bacteria</taxon>
        <taxon>Pseudomonadati</taxon>
        <taxon>Bacteroidota</taxon>
        <taxon>Cytophagia</taxon>
        <taxon>Cytophagales</taxon>
        <taxon>Shiellaceae</taxon>
        <taxon>Shiella</taxon>
    </lineage>
</organism>